<protein>
    <submittedName>
        <fullName evidence="2">NADH-plastoquinone oxidoreductase subunit</fullName>
    </submittedName>
</protein>
<proteinExistence type="predicted"/>
<dbReference type="KEGG" id="ath:AT2G07633"/>
<accession>A0A1P8B2B4</accession>
<dbReference type="ExpressionAtlas" id="A0A1P8B2B4">
    <property type="expression patterns" value="baseline and differential"/>
</dbReference>
<sequence length="90" mass="10621">MRKGEIEVAKAKAFCYSTLVGKPWLRRIEVLHISAGSSICFLPHRGNRYTIFIRLLGLLRLTYAFCYHFQLDNPCLQFEEETNSFHFIFF</sequence>
<dbReference type="SMR" id="A0A1P8B2B4"/>
<dbReference type="Araport" id="AT2G07633"/>
<dbReference type="Proteomes" id="UP000006548">
    <property type="component" value="Chromosome 2"/>
</dbReference>
<dbReference type="TAIR" id="AT2G07633"/>
<organism evidence="2 3">
    <name type="scientific">Arabidopsis thaliana</name>
    <name type="common">Mouse-ear cress</name>
    <dbReference type="NCBI Taxonomy" id="3702"/>
    <lineage>
        <taxon>Eukaryota</taxon>
        <taxon>Viridiplantae</taxon>
        <taxon>Streptophyta</taxon>
        <taxon>Embryophyta</taxon>
        <taxon>Tracheophyta</taxon>
        <taxon>Spermatophyta</taxon>
        <taxon>Magnoliopsida</taxon>
        <taxon>eudicotyledons</taxon>
        <taxon>Gunneridae</taxon>
        <taxon>Pentapetalae</taxon>
        <taxon>rosids</taxon>
        <taxon>malvids</taxon>
        <taxon>Brassicales</taxon>
        <taxon>Brassicaceae</taxon>
        <taxon>Camelineae</taxon>
        <taxon>Arabidopsis</taxon>
    </lineage>
</organism>
<evidence type="ECO:0000313" key="3">
    <source>
        <dbReference type="Proteomes" id="UP000006548"/>
    </source>
</evidence>
<keyword evidence="3" id="KW-1185">Reference proteome</keyword>
<name>A0A1P8B2B4_ARATH</name>
<dbReference type="InParanoid" id="A0A1P8B2B4"/>
<dbReference type="OrthoDB" id="564260at2759"/>
<evidence type="ECO:0000313" key="1">
    <source>
        <dbReference type="Araport" id="AT2G07633"/>
    </source>
</evidence>
<reference evidence="2 3" key="1">
    <citation type="journal article" date="1999" name="Nature">
        <title>Sequence and analysis of chromosome 2 of the plant Arabidopsis thaliana.</title>
        <authorList>
            <person name="Lin X."/>
            <person name="Kaul S."/>
            <person name="Rounsley S."/>
            <person name="Shea T.P."/>
            <person name="Benito M.I."/>
            <person name="Town C.D."/>
            <person name="Fujii C.Y."/>
            <person name="Mason T."/>
            <person name="Bowman C.L."/>
            <person name="Barnstead M."/>
            <person name="Feldblyum T.V."/>
            <person name="Buell C.R."/>
            <person name="Ketchum K.A."/>
            <person name="Lee J."/>
            <person name="Ronning C.M."/>
            <person name="Koo H.L."/>
            <person name="Moffat K.S."/>
            <person name="Cronin L.A."/>
            <person name="Shen M."/>
            <person name="Pai G."/>
            <person name="Van Aken S."/>
            <person name="Umayam L."/>
            <person name="Tallon L.J."/>
            <person name="Gill J.E."/>
            <person name="Adams M.D."/>
            <person name="Carrera A.J."/>
            <person name="Creasy T.H."/>
            <person name="Goodman H.M."/>
            <person name="Somerville C.R."/>
            <person name="Copenhaver G.P."/>
            <person name="Preuss D."/>
            <person name="Nierman W.C."/>
            <person name="White O."/>
            <person name="Eisen J.A."/>
            <person name="Salzberg S.L."/>
            <person name="Fraser C.M."/>
            <person name="Venter J.C."/>
        </authorList>
    </citation>
    <scope>NUCLEOTIDE SEQUENCE [LARGE SCALE GENOMIC DNA]</scope>
    <source>
        <strain evidence="3">cv. Columbia</strain>
    </source>
</reference>
<dbReference type="RefSeq" id="NP_001325119.1">
    <property type="nucleotide sequence ID" value="NM_001335324.1"/>
</dbReference>
<dbReference type="GeneID" id="28717818"/>
<gene>
    <name evidence="1 2" type="ordered locus">At2g07633</name>
</gene>
<dbReference type="AlphaFoldDB" id="A0A1P8B2B4"/>
<reference evidence="3" key="2">
    <citation type="journal article" date="2017" name="Plant J.">
        <title>Araport11: a complete reannotation of the Arabidopsis thaliana reference genome.</title>
        <authorList>
            <person name="Cheng C.Y."/>
            <person name="Krishnakumar V."/>
            <person name="Chan A.P."/>
            <person name="Thibaud-Nissen F."/>
            <person name="Schobel S."/>
            <person name="Town C.D."/>
        </authorList>
    </citation>
    <scope>GENOME REANNOTATION</scope>
    <source>
        <strain evidence="3">cv. Columbia</strain>
    </source>
</reference>
<dbReference type="STRING" id="3702.A0A1P8B2B4"/>
<evidence type="ECO:0000313" key="2">
    <source>
        <dbReference type="EMBL" id="ANM63002.1"/>
    </source>
</evidence>
<dbReference type="EMBL" id="CP002685">
    <property type="protein sequence ID" value="ANM63002.1"/>
    <property type="molecule type" value="Genomic_DNA"/>
</dbReference>